<dbReference type="Proteomes" id="UP000230956">
    <property type="component" value="Unassembled WGS sequence"/>
</dbReference>
<name>A0A2M7TA03_9ACTN</name>
<gene>
    <name evidence="2" type="ORF">COY37_01845</name>
</gene>
<reference evidence="3" key="1">
    <citation type="submission" date="2017-09" db="EMBL/GenBank/DDBJ databases">
        <title>Depth-based differentiation of microbial function through sediment-hosted aquifers and enrichment of novel symbionts in the deep terrestrial subsurface.</title>
        <authorList>
            <person name="Probst A.J."/>
            <person name="Ladd B."/>
            <person name="Jarett J.K."/>
            <person name="Geller-Mcgrath D.E."/>
            <person name="Sieber C.M.K."/>
            <person name="Emerson J.B."/>
            <person name="Anantharaman K."/>
            <person name="Thomas B.C."/>
            <person name="Malmstrom R."/>
            <person name="Stieglmeier M."/>
            <person name="Klingl A."/>
            <person name="Woyke T."/>
            <person name="Ryan C.M."/>
            <person name="Banfield J.F."/>
        </authorList>
    </citation>
    <scope>NUCLEOTIDE SEQUENCE [LARGE SCALE GENOMIC DNA]</scope>
</reference>
<sequence length="233" mass="25048">STVNKEAHPVVTEQPQQRVAMSPIDAAEKPMENTKPEIQPSLSMSSPKAGEAALLDRSPRNSTSAINKLSQDTAIKVGLPNLSWVAPEVKPDLVPAVDHGMSTVKMVSPPKTREPVMSAGGYTKSGLSTISNRAHIKVKNNSMAVYTSPPAMNPFKQAVSVKQLVDRTKREVPLAKRATKQNPTMAQRLFKWQFLPESTSALAILLIAMISYQCTRSAKEIGASLTGVASASC</sequence>
<evidence type="ECO:0000313" key="3">
    <source>
        <dbReference type="Proteomes" id="UP000230956"/>
    </source>
</evidence>
<dbReference type="EMBL" id="PFNG01000044">
    <property type="protein sequence ID" value="PIZ41738.1"/>
    <property type="molecule type" value="Genomic_DNA"/>
</dbReference>
<comment type="caution">
    <text evidence="2">The sequence shown here is derived from an EMBL/GenBank/DDBJ whole genome shotgun (WGS) entry which is preliminary data.</text>
</comment>
<organism evidence="2 3">
    <name type="scientific">Candidatus Aquicultor secundus</name>
    <dbReference type="NCBI Taxonomy" id="1973895"/>
    <lineage>
        <taxon>Bacteria</taxon>
        <taxon>Bacillati</taxon>
        <taxon>Actinomycetota</taxon>
        <taxon>Candidatus Aquicultoria</taxon>
        <taxon>Candidatus Aquicultorales</taxon>
        <taxon>Candidatus Aquicultoraceae</taxon>
        <taxon>Candidatus Aquicultor</taxon>
    </lineage>
</organism>
<proteinExistence type="predicted"/>
<feature type="compositionally biased region" description="Basic and acidic residues" evidence="1">
    <location>
        <begin position="26"/>
        <end position="35"/>
    </location>
</feature>
<evidence type="ECO:0000313" key="2">
    <source>
        <dbReference type="EMBL" id="PIZ41738.1"/>
    </source>
</evidence>
<dbReference type="AlphaFoldDB" id="A0A2M7TA03"/>
<feature type="region of interest" description="Disordered" evidence="1">
    <location>
        <begin position="1"/>
        <end position="60"/>
    </location>
</feature>
<protein>
    <submittedName>
        <fullName evidence="2">Uncharacterized protein</fullName>
    </submittedName>
</protein>
<dbReference type="RefSeq" id="WP_286975743.1">
    <property type="nucleotide sequence ID" value="NZ_PFKS01000130.1"/>
</dbReference>
<accession>A0A2M7TA03</accession>
<feature type="non-terminal residue" evidence="2">
    <location>
        <position position="1"/>
    </location>
</feature>
<evidence type="ECO:0000256" key="1">
    <source>
        <dbReference type="SAM" id="MobiDB-lite"/>
    </source>
</evidence>